<dbReference type="EMBL" id="AP021879">
    <property type="protein sequence ID" value="BBO89978.1"/>
    <property type="molecule type" value="Genomic_DNA"/>
</dbReference>
<dbReference type="RefSeq" id="WP_155311088.1">
    <property type="nucleotide sequence ID" value="NZ_AP021879.1"/>
</dbReference>
<dbReference type="NCBIfam" id="TIGR01411">
    <property type="entry name" value="tatAE"/>
    <property type="match status" value="1"/>
</dbReference>
<keyword evidence="6 10" id="KW-1133">Transmembrane helix</keyword>
<evidence type="ECO:0000256" key="1">
    <source>
        <dbReference type="ARBA" id="ARBA00004167"/>
    </source>
</evidence>
<dbReference type="PANTHER" id="PTHR33162">
    <property type="entry name" value="SEC-INDEPENDENT PROTEIN TRANSLOCASE PROTEIN TATA, CHLOROPLASTIC"/>
    <property type="match status" value="1"/>
</dbReference>
<keyword evidence="13" id="KW-1185">Reference proteome</keyword>
<feature type="compositionally biased region" description="Basic and acidic residues" evidence="11">
    <location>
        <begin position="81"/>
        <end position="94"/>
    </location>
</feature>
<evidence type="ECO:0000256" key="11">
    <source>
        <dbReference type="SAM" id="MobiDB-lite"/>
    </source>
</evidence>
<evidence type="ECO:0000313" key="12">
    <source>
        <dbReference type="EMBL" id="BBO89978.1"/>
    </source>
</evidence>
<comment type="subunit">
    <text evidence="10">Forms a complex with TatC.</text>
</comment>
<keyword evidence="8 10" id="KW-0472">Membrane</keyword>
<feature type="compositionally biased region" description="Basic and acidic residues" evidence="11">
    <location>
        <begin position="61"/>
        <end position="71"/>
    </location>
</feature>
<dbReference type="NCBIfam" id="TIGR01410">
    <property type="entry name" value="tatB"/>
    <property type="match status" value="1"/>
</dbReference>
<evidence type="ECO:0000256" key="5">
    <source>
        <dbReference type="ARBA" id="ARBA00022927"/>
    </source>
</evidence>
<name>A0A5K8AC03_9BACT</name>
<evidence type="ECO:0000256" key="8">
    <source>
        <dbReference type="ARBA" id="ARBA00023136"/>
    </source>
</evidence>
<dbReference type="GO" id="GO:0043953">
    <property type="term" value="P:protein transport by the Tat complex"/>
    <property type="evidence" value="ECO:0007669"/>
    <property type="project" value="UniProtKB-UniRule"/>
</dbReference>
<dbReference type="AlphaFoldDB" id="A0A5K8AC03"/>
<dbReference type="GO" id="GO:0006886">
    <property type="term" value="P:intracellular protein transport"/>
    <property type="evidence" value="ECO:0007669"/>
    <property type="project" value="UniProtKB-ARBA"/>
</dbReference>
<keyword evidence="4 10" id="KW-0812">Transmembrane</keyword>
<dbReference type="InterPro" id="IPR018448">
    <property type="entry name" value="TatB"/>
</dbReference>
<dbReference type="Gene3D" id="1.20.5.3310">
    <property type="match status" value="1"/>
</dbReference>
<evidence type="ECO:0000256" key="2">
    <source>
        <dbReference type="ARBA" id="ARBA00022448"/>
    </source>
</evidence>
<keyword evidence="5 10" id="KW-0653">Protein transport</keyword>
<dbReference type="Pfam" id="PF02416">
    <property type="entry name" value="TatA_B_E"/>
    <property type="match status" value="1"/>
</dbReference>
<keyword evidence="7 10" id="KW-0811">Translocation</keyword>
<gene>
    <name evidence="12" type="primary">tatB</name>
    <name evidence="10" type="synonym">tatA</name>
    <name evidence="12" type="ORF">DSCOOX_31580</name>
</gene>
<protein>
    <recommendedName>
        <fullName evidence="10">Sec-independent protein translocase protein TatA</fullName>
    </recommendedName>
</protein>
<comment type="function">
    <text evidence="10">Part of the twin-arginine translocation (Tat) system that transports large folded proteins containing a characteristic twin-arginine motif in their signal peptide across membranes. TatA could form the protein-conducting channel of the Tat system.</text>
</comment>
<dbReference type="GO" id="GO:0033281">
    <property type="term" value="C:TAT protein transport complex"/>
    <property type="evidence" value="ECO:0007669"/>
    <property type="project" value="UniProtKB-UniRule"/>
</dbReference>
<evidence type="ECO:0000256" key="4">
    <source>
        <dbReference type="ARBA" id="ARBA00022692"/>
    </source>
</evidence>
<evidence type="ECO:0000256" key="3">
    <source>
        <dbReference type="ARBA" id="ARBA00022475"/>
    </source>
</evidence>
<proteinExistence type="inferred from homology"/>
<dbReference type="Proteomes" id="UP000422108">
    <property type="component" value="Chromosome"/>
</dbReference>
<evidence type="ECO:0000313" key="13">
    <source>
        <dbReference type="Proteomes" id="UP000422108"/>
    </source>
</evidence>
<evidence type="ECO:0000256" key="7">
    <source>
        <dbReference type="ARBA" id="ARBA00023010"/>
    </source>
</evidence>
<organism evidence="12 13">
    <name type="scientific">Desulfosarcina ovata subsp. ovata</name>
    <dbReference type="NCBI Taxonomy" id="2752305"/>
    <lineage>
        <taxon>Bacteria</taxon>
        <taxon>Pseudomonadati</taxon>
        <taxon>Thermodesulfobacteriota</taxon>
        <taxon>Desulfobacteria</taxon>
        <taxon>Desulfobacterales</taxon>
        <taxon>Desulfosarcinaceae</taxon>
        <taxon>Desulfosarcina</taxon>
    </lineage>
</organism>
<evidence type="ECO:0000256" key="9">
    <source>
        <dbReference type="ARBA" id="ARBA00025340"/>
    </source>
</evidence>
<dbReference type="PANTHER" id="PTHR33162:SF1">
    <property type="entry name" value="SEC-INDEPENDENT PROTEIN TRANSLOCASE PROTEIN TATA, CHLOROPLASTIC"/>
    <property type="match status" value="1"/>
</dbReference>
<feature type="region of interest" description="Disordered" evidence="11">
    <location>
        <begin position="61"/>
        <end position="131"/>
    </location>
</feature>
<dbReference type="HAMAP" id="MF_00236">
    <property type="entry name" value="TatA_E"/>
    <property type="match status" value="1"/>
</dbReference>
<keyword evidence="2 10" id="KW-0813">Transport</keyword>
<keyword evidence="3 10" id="KW-1003">Cell membrane</keyword>
<evidence type="ECO:0000256" key="6">
    <source>
        <dbReference type="ARBA" id="ARBA00022989"/>
    </source>
</evidence>
<evidence type="ECO:0000256" key="10">
    <source>
        <dbReference type="HAMAP-Rule" id="MF_00236"/>
    </source>
</evidence>
<dbReference type="InterPro" id="IPR006312">
    <property type="entry name" value="TatA/E"/>
</dbReference>
<dbReference type="InterPro" id="IPR003369">
    <property type="entry name" value="TatA/B/E"/>
</dbReference>
<comment type="similarity">
    <text evidence="10">Belongs to the TatA/E family.</text>
</comment>
<reference evidence="12 13" key="1">
    <citation type="submission" date="2019-11" db="EMBL/GenBank/DDBJ databases">
        <title>Comparative genomics of hydrocarbon-degrading Desulfosarcina strains.</title>
        <authorList>
            <person name="Watanabe M."/>
            <person name="Kojima H."/>
            <person name="Fukui M."/>
        </authorList>
    </citation>
    <scope>NUCLEOTIDE SEQUENCE [LARGE SCALE GENOMIC DNA]</scope>
    <source>
        <strain evidence="13">oXyS1</strain>
    </source>
</reference>
<comment type="function">
    <text evidence="9">Part of the twin-arginine translocation (Tat) system that transports large folded proteins containing a characteristic twin-arginine motif in their signal peptide across the thylakoid membrane. Involved in delta pH-dependent protein transport required for chloroplast development, especially thylakoid membrane formation. TATC and TATB mediate precursor recognition, whereas TATA facilitates translocation.</text>
</comment>
<accession>A0A5K8AC03</accession>
<dbReference type="NCBIfam" id="NF011430">
    <property type="entry name" value="PRK14861.1"/>
    <property type="match status" value="1"/>
</dbReference>
<dbReference type="GO" id="GO:0008320">
    <property type="term" value="F:protein transmembrane transporter activity"/>
    <property type="evidence" value="ECO:0007669"/>
    <property type="project" value="UniProtKB-UniRule"/>
</dbReference>
<sequence length="131" mass="13949">MFGIGMPEMILILAVALIVIGPKKLPDLARSLGKAMGEFKKATSELKDSIQIDTEFKEVKSAFNDHNRAAEKNAPSADDGGDAHQPEPSRKSETVPDETDATMDRAEPSTVAENTSPAAPANSDSEAHKDS</sequence>
<comment type="subcellular location">
    <subcellularLocation>
        <location evidence="10">Cell membrane</location>
        <topology evidence="10">Single-pass membrane protein</topology>
    </subcellularLocation>
    <subcellularLocation>
        <location evidence="1">Membrane</location>
        <topology evidence="1">Single-pass membrane protein</topology>
    </subcellularLocation>
</comment>
<dbReference type="PRINTS" id="PR01506">
    <property type="entry name" value="TATBPROTEIN"/>
</dbReference>